<dbReference type="AlphaFoldDB" id="A0A1F4NS37"/>
<gene>
    <name evidence="2" type="ORF">A2V68_02450</name>
</gene>
<evidence type="ECO:0000256" key="1">
    <source>
        <dbReference type="SAM" id="Phobius"/>
    </source>
</evidence>
<evidence type="ECO:0000313" key="2">
    <source>
        <dbReference type="EMBL" id="OGB74067.1"/>
    </source>
</evidence>
<comment type="caution">
    <text evidence="2">The sequence shown here is derived from an EMBL/GenBank/DDBJ whole genome shotgun (WGS) entry which is preliminary data.</text>
</comment>
<dbReference type="STRING" id="1798535.A2V68_02450"/>
<evidence type="ECO:0000313" key="3">
    <source>
        <dbReference type="Proteomes" id="UP000176651"/>
    </source>
</evidence>
<reference evidence="2 3" key="1">
    <citation type="journal article" date="2016" name="Nat. Commun.">
        <title>Thousands of microbial genomes shed light on interconnected biogeochemical processes in an aquifer system.</title>
        <authorList>
            <person name="Anantharaman K."/>
            <person name="Brown C.T."/>
            <person name="Hug L.A."/>
            <person name="Sharon I."/>
            <person name="Castelle C.J."/>
            <person name="Probst A.J."/>
            <person name="Thomas B.C."/>
            <person name="Singh A."/>
            <person name="Wilkins M.J."/>
            <person name="Karaoz U."/>
            <person name="Brodie E.L."/>
            <person name="Williams K.H."/>
            <person name="Hubbard S.S."/>
            <person name="Banfield J.F."/>
        </authorList>
    </citation>
    <scope>NUCLEOTIDE SEQUENCE [LARGE SCALE GENOMIC DNA]</scope>
</reference>
<protein>
    <submittedName>
        <fullName evidence="2">Uncharacterized protein</fullName>
    </submittedName>
</protein>
<proteinExistence type="predicted"/>
<sequence>MQDSFIPESNRTWWFRSRAFRIGAVVLAVVAVVLVVLFSRQIGGLLELWGLKAAPEGRTITIDGTVEGTDPYHAHFWHGGYEVYPTDSFVVDPESGRLMLNPLSGTGQ</sequence>
<dbReference type="EMBL" id="META01000005">
    <property type="protein sequence ID" value="OGB74067.1"/>
    <property type="molecule type" value="Genomic_DNA"/>
</dbReference>
<organism evidence="2 3">
    <name type="scientific">candidate division Kazan bacterium RBG_13_50_9</name>
    <dbReference type="NCBI Taxonomy" id="1798535"/>
    <lineage>
        <taxon>Bacteria</taxon>
        <taxon>Bacteria division Kazan-3B-28</taxon>
    </lineage>
</organism>
<accession>A0A1F4NS37</accession>
<name>A0A1F4NS37_UNCK3</name>
<feature type="transmembrane region" description="Helical" evidence="1">
    <location>
        <begin position="20"/>
        <end position="38"/>
    </location>
</feature>
<keyword evidence="1" id="KW-0472">Membrane</keyword>
<keyword evidence="1" id="KW-1133">Transmembrane helix</keyword>
<keyword evidence="1" id="KW-0812">Transmembrane</keyword>
<dbReference type="PROSITE" id="PS00430">
    <property type="entry name" value="TONB_DEPENDENT_REC_1"/>
    <property type="match status" value="1"/>
</dbReference>
<dbReference type="InterPro" id="IPR010916">
    <property type="entry name" value="TonB_box_CS"/>
</dbReference>
<dbReference type="Proteomes" id="UP000176651">
    <property type="component" value="Unassembled WGS sequence"/>
</dbReference>